<dbReference type="InterPro" id="IPR008979">
    <property type="entry name" value="Galactose-bd-like_sf"/>
</dbReference>
<dbReference type="SMART" id="SM00560">
    <property type="entry name" value="LamGL"/>
    <property type="match status" value="1"/>
</dbReference>
<dbReference type="Gene3D" id="3.20.20.80">
    <property type="entry name" value="Glycosidases"/>
    <property type="match status" value="1"/>
</dbReference>
<dbReference type="Pfam" id="PF22633">
    <property type="entry name" value="F5_F8_type_C_2"/>
    <property type="match status" value="2"/>
</dbReference>
<dbReference type="Proteomes" id="UP001493487">
    <property type="component" value="Unassembled WGS sequence"/>
</dbReference>
<dbReference type="PROSITE" id="PS50022">
    <property type="entry name" value="FA58C_3"/>
    <property type="match status" value="2"/>
</dbReference>
<accession>A0ABV1KRB2</accession>
<evidence type="ECO:0000256" key="1">
    <source>
        <dbReference type="ARBA" id="ARBA00022729"/>
    </source>
</evidence>
<name>A0ABV1KRB2_9BACL</name>
<evidence type="ECO:0000259" key="3">
    <source>
        <dbReference type="PROSITE" id="PS50022"/>
    </source>
</evidence>
<reference evidence="4 5" key="1">
    <citation type="journal article" date="2023" name="Genome Announc.">
        <title>Pan-Genome Analyses of the Genus Cohnella and Proposal of the Novel Species Cohnella silvisoli sp. nov., Isolated from Forest Soil.</title>
        <authorList>
            <person name="Wang C."/>
            <person name="Mao L."/>
            <person name="Bao G."/>
            <person name="Zhu H."/>
        </authorList>
    </citation>
    <scope>NUCLEOTIDE SEQUENCE [LARGE SCALE GENOMIC DNA]</scope>
    <source>
        <strain evidence="4 5">NL03-T5-1</strain>
    </source>
</reference>
<comment type="caution">
    <text evidence="4">The sequence shown here is derived from an EMBL/GenBank/DDBJ whole genome shotgun (WGS) entry which is preliminary data.</text>
</comment>
<keyword evidence="1" id="KW-0732">Signal</keyword>
<dbReference type="InterPro" id="IPR000421">
    <property type="entry name" value="FA58C"/>
</dbReference>
<dbReference type="SUPFAM" id="SSF49785">
    <property type="entry name" value="Galactose-binding domain-like"/>
    <property type="match status" value="2"/>
</dbReference>
<dbReference type="InterPro" id="IPR013320">
    <property type="entry name" value="ConA-like_dom_sf"/>
</dbReference>
<dbReference type="Pfam" id="PF13385">
    <property type="entry name" value="Laminin_G_3"/>
    <property type="match status" value="1"/>
</dbReference>
<dbReference type="InterPro" id="IPR006558">
    <property type="entry name" value="LamG-like"/>
</dbReference>
<dbReference type="Gene3D" id="2.60.120.200">
    <property type="match status" value="2"/>
</dbReference>
<feature type="domain" description="F5/8 type C" evidence="3">
    <location>
        <begin position="892"/>
        <end position="1028"/>
    </location>
</feature>
<evidence type="ECO:0000256" key="2">
    <source>
        <dbReference type="ARBA" id="ARBA00023157"/>
    </source>
</evidence>
<dbReference type="SUPFAM" id="SSF49899">
    <property type="entry name" value="Concanavalin A-like lectins/glucanases"/>
    <property type="match status" value="1"/>
</dbReference>
<keyword evidence="2" id="KW-1015">Disulfide bond</keyword>
<dbReference type="EMBL" id="JASKHM010000004">
    <property type="protein sequence ID" value="MEQ4482630.1"/>
    <property type="molecule type" value="Genomic_DNA"/>
</dbReference>
<feature type="domain" description="F5/8 type C" evidence="3">
    <location>
        <begin position="1185"/>
        <end position="1323"/>
    </location>
</feature>
<keyword evidence="5" id="KW-1185">Reference proteome</keyword>
<dbReference type="Gene3D" id="2.60.120.260">
    <property type="entry name" value="Galactose-binding domain-like"/>
    <property type="match status" value="2"/>
</dbReference>
<proteinExistence type="predicted"/>
<evidence type="ECO:0000313" key="5">
    <source>
        <dbReference type="Proteomes" id="UP001493487"/>
    </source>
</evidence>
<protein>
    <submittedName>
        <fullName evidence="4">Discoidin domain-containing protein</fullName>
    </submittedName>
</protein>
<evidence type="ECO:0000313" key="4">
    <source>
        <dbReference type="EMBL" id="MEQ4482630.1"/>
    </source>
</evidence>
<organism evidence="4 5">
    <name type="scientific">Cohnella silvisoli</name>
    <dbReference type="NCBI Taxonomy" id="2873699"/>
    <lineage>
        <taxon>Bacteria</taxon>
        <taxon>Bacillati</taxon>
        <taxon>Bacillota</taxon>
        <taxon>Bacilli</taxon>
        <taxon>Bacillales</taxon>
        <taxon>Paenibacillaceae</taxon>
        <taxon>Cohnella</taxon>
    </lineage>
</organism>
<dbReference type="RefSeq" id="WP_232184619.1">
    <property type="nucleotide sequence ID" value="NZ_JAIOAP010000003.1"/>
</dbReference>
<sequence length="1527" mass="166990">MAVELLDEMFSFLDGNYSGDPSGTHQKISGWEVDSSGGTYSFKYYNSFKVTADSTIAAVTMKKQIASQTTGKLTLEFRFKLLDQMNGVEWRLDGEGIPAVKIVTSSGYICYENASGNAVTLQSCSVDTEYGIKVVADLGASSADIYVNGILKAQGAAFRNSVPQINGFYFTTSDEATGSLFFYPVKIHTGYAVYEKFIAIPEGSLPDDWTVGGTGGTAGVYYWNTISGSEPYSLKLTDTSSSANVTFGKTVSNLTGRTVWEYKFLLPSKSDGMGAELLNGNTTGVKIVTNGGNICYVNSGGSPVSIWDNYYANLWYSIKVDADPATDTADIYVNGKKRASNVGFNNAVSGFNALKYSTGIAAPGEWWLDDILLYAKPQEPVDYVPAPVLCASDNHYIGTQRFAGSREGYHLGWEWPYKYPEHDLYMGWFDEGNPEAMDWELKYMAEHGIDFFLECWYSTEIVFRGEPIPFKDPPLVVNSIEKAYFNSKYSSYVDFALFFTDAPMSSLFRSIYVPYWIEHYFKDTRYFTIDNKPVLAFEAGMWLSKYETAAAVKVEMDYLRQQLVNLGFAGGIFLARIDTNPDWYFLEKCYEMGFDYGYAYSFFTSNTASMKSTMTAQKNAGSNLGILPTISVGWSTEGWDGPYSGRVSVSDFLDLCGWAKNTFMPSLPSGQLGKQLAIVDNWSEYGEGHWINPGKLGGFGYVDALRSTFTGNPAHTDTIPTDVQKLRMNLLFPKGWIGRSWNFDSNYNNTEGWTASGIDWFGTNGKGYLNGTIRSNDPSITSPDQLNIAIGSNRYIRIKMKNGGPCNGAKIFFATTTSAMSPANAKSFAIKPNDPGYTEYIVDMSTVSGWTGTLKQLRIDPADDEPSSGLFSIDYILLTHQYPSGYTYPSVTPSTNLALNKTAYMLNGSPYATTGPEKAADGDKSTYAQSNTRSSWDFKVDLGVVTTINQVVLACGTDNYPIDYTIQVSTDNTNWITVKIVNGATSGNKLYNFPDIVARYVLLDVSGAFYSASGTWGWALNEFQVYNTGIPFAGIWNFDAAYNNTEDWKATGIDVFGTDGKGFLNGTIRFNDPSILSADQLNIAIGSKRYMRIKMKNDGPCGNAKIYFATTTSAISETNAKSFAIKPNDPSYSEYIVDMSTLSGWTGILKQLRIDPVNDEPSSGSFSIDYIVLSDKYPAGYAYPAATPSANLALNKSAFMLNGTPPAATGPEKAVDGNKSTFAQSNARVPWDFKVDLGSIVSINQAVIACGTDDYPTDYTIRTSTDNTNWITVRTVTGATSGNKLYNFPDITARYVLLDVAAAYYGNSGTLGWALDEFQVYDTGRAPKPACDWKLANNANDSAGTNNGTAYGGVVFFYGYANFDGVDDYISVADNPNLDAVNGFTLSAWVNLFELPSSGSNYALLEKSNSYRFNVGSTGACHVQIATANNGWYTAGTTASCSTVLQTDKWYNIAAVYDGSYVKVYLNGVLEGTGSQVISGNVAINGNALTFGHKTAPNIAWYHGKIRGVNVFNRALTASEIGNMYKA</sequence>
<gene>
    <name evidence="4" type="ORF">QJS35_09505</name>
</gene>